<dbReference type="GO" id="GO:0000976">
    <property type="term" value="F:transcription cis-regulatory region binding"/>
    <property type="evidence" value="ECO:0007669"/>
    <property type="project" value="TreeGrafter"/>
</dbReference>
<sequence>MATIKDIALAAKVSPATVSRVLNYDSTLSISQAKKKKIFEIAESLEYTPPRQRARQSRHQPQLNMALIHFLSPAQELEDPYYIGVRLGIENRCQQLGIRLNKIYRDLPADEDVLKQMDGLIAIGRYSTPDSKWMLSMCQNLVFVDSSPIEETFDSVVIDPDRTVRMILEQLWGLGYRNIAYIGGYEIIAEFDTPLGEKRRKAFIEFMSEHDIYRPEHIFTEGFTPLEGYSQAKKLLDLEKLPQAVLTGNDSLAIGAMRAFHEAGISIPADIAVIGINDIPTAQHMHPTLTTAKVYTEMMGETAVDLVIERLNGRTIPKKVVLPTHLVWRQSCPNKPV</sequence>
<evidence type="ECO:0000256" key="3">
    <source>
        <dbReference type="ARBA" id="ARBA00023163"/>
    </source>
</evidence>
<accession>A0A0C5VSN5</accession>
<dbReference type="AlphaFoldDB" id="A0A0C5VSN5"/>
<evidence type="ECO:0000313" key="5">
    <source>
        <dbReference type="EMBL" id="AJQ93289.1"/>
    </source>
</evidence>
<dbReference type="HOGENOM" id="CLU_037628_1_2_6"/>
<dbReference type="Pfam" id="PF13377">
    <property type="entry name" value="Peripla_BP_3"/>
    <property type="match status" value="1"/>
</dbReference>
<dbReference type="RefSeq" id="WP_044616133.1">
    <property type="nucleotide sequence ID" value="NZ_CP007142.1"/>
</dbReference>
<dbReference type="SUPFAM" id="SSF47413">
    <property type="entry name" value="lambda repressor-like DNA-binding domains"/>
    <property type="match status" value="1"/>
</dbReference>
<dbReference type="InterPro" id="IPR000843">
    <property type="entry name" value="HTH_LacI"/>
</dbReference>
<dbReference type="PRINTS" id="PR00036">
    <property type="entry name" value="HTHLACI"/>
</dbReference>
<keyword evidence="3" id="KW-0804">Transcription</keyword>
<dbReference type="PROSITE" id="PS00356">
    <property type="entry name" value="HTH_LACI_1"/>
    <property type="match status" value="1"/>
</dbReference>
<name>A0A0C5VSN5_9GAMM</name>
<dbReference type="KEGG" id="gsn:YC6258_01241"/>
<keyword evidence="2" id="KW-0238">DNA-binding</keyword>
<evidence type="ECO:0000256" key="1">
    <source>
        <dbReference type="ARBA" id="ARBA00023015"/>
    </source>
</evidence>
<dbReference type="Gene3D" id="1.10.260.40">
    <property type="entry name" value="lambda repressor-like DNA-binding domains"/>
    <property type="match status" value="1"/>
</dbReference>
<dbReference type="EMBL" id="CP007142">
    <property type="protein sequence ID" value="AJQ93289.1"/>
    <property type="molecule type" value="Genomic_DNA"/>
</dbReference>
<organism evidence="5 6">
    <name type="scientific">Gynuella sunshinyii YC6258</name>
    <dbReference type="NCBI Taxonomy" id="1445510"/>
    <lineage>
        <taxon>Bacteria</taxon>
        <taxon>Pseudomonadati</taxon>
        <taxon>Pseudomonadota</taxon>
        <taxon>Gammaproteobacteria</taxon>
        <taxon>Oceanospirillales</taxon>
        <taxon>Saccharospirillaceae</taxon>
        <taxon>Gynuella</taxon>
    </lineage>
</organism>
<gene>
    <name evidence="5" type="ORF">YC6258_01241</name>
</gene>
<dbReference type="OrthoDB" id="6619319at2"/>
<protein>
    <submittedName>
        <fullName evidence="5">Transcriptional regulator</fullName>
    </submittedName>
</protein>
<dbReference type="PROSITE" id="PS50932">
    <property type="entry name" value="HTH_LACI_2"/>
    <property type="match status" value="1"/>
</dbReference>
<dbReference type="PANTHER" id="PTHR30146:SF149">
    <property type="entry name" value="HTH-TYPE TRANSCRIPTIONAL REGULATOR EBGR"/>
    <property type="match status" value="1"/>
</dbReference>
<keyword evidence="1" id="KW-0805">Transcription regulation</keyword>
<feature type="domain" description="HTH lacI-type" evidence="4">
    <location>
        <begin position="2"/>
        <end position="59"/>
    </location>
</feature>
<reference evidence="5 6" key="1">
    <citation type="submission" date="2014-01" db="EMBL/GenBank/DDBJ databases">
        <title>Full genme sequencing of cellulolytic bacterium Gynuella sunshinyii YC6258T gen. nov., sp. nov.</title>
        <authorList>
            <person name="Khan H."/>
            <person name="Chung E.J."/>
            <person name="Chung Y.R."/>
        </authorList>
    </citation>
    <scope>NUCLEOTIDE SEQUENCE [LARGE SCALE GENOMIC DNA]</scope>
    <source>
        <strain evidence="5 6">YC6258</strain>
    </source>
</reference>
<evidence type="ECO:0000259" key="4">
    <source>
        <dbReference type="PROSITE" id="PS50932"/>
    </source>
</evidence>
<dbReference type="Proteomes" id="UP000032266">
    <property type="component" value="Chromosome"/>
</dbReference>
<proteinExistence type="predicted"/>
<dbReference type="SUPFAM" id="SSF53822">
    <property type="entry name" value="Periplasmic binding protein-like I"/>
    <property type="match status" value="1"/>
</dbReference>
<dbReference type="GO" id="GO:0003700">
    <property type="term" value="F:DNA-binding transcription factor activity"/>
    <property type="evidence" value="ECO:0007669"/>
    <property type="project" value="TreeGrafter"/>
</dbReference>
<dbReference type="InterPro" id="IPR028082">
    <property type="entry name" value="Peripla_BP_I"/>
</dbReference>
<dbReference type="InterPro" id="IPR046335">
    <property type="entry name" value="LacI/GalR-like_sensor"/>
</dbReference>
<dbReference type="CDD" id="cd01544">
    <property type="entry name" value="PBP1_GalR"/>
    <property type="match status" value="1"/>
</dbReference>
<keyword evidence="6" id="KW-1185">Reference proteome</keyword>
<dbReference type="CDD" id="cd01392">
    <property type="entry name" value="HTH_LacI"/>
    <property type="match status" value="1"/>
</dbReference>
<dbReference type="STRING" id="1445510.YC6258_01241"/>
<dbReference type="SMART" id="SM00354">
    <property type="entry name" value="HTH_LACI"/>
    <property type="match status" value="1"/>
</dbReference>
<evidence type="ECO:0000313" key="6">
    <source>
        <dbReference type="Proteomes" id="UP000032266"/>
    </source>
</evidence>
<dbReference type="PANTHER" id="PTHR30146">
    <property type="entry name" value="LACI-RELATED TRANSCRIPTIONAL REPRESSOR"/>
    <property type="match status" value="1"/>
</dbReference>
<dbReference type="InterPro" id="IPR010982">
    <property type="entry name" value="Lambda_DNA-bd_dom_sf"/>
</dbReference>
<dbReference type="Pfam" id="PF00356">
    <property type="entry name" value="LacI"/>
    <property type="match status" value="1"/>
</dbReference>
<dbReference type="Gene3D" id="3.40.50.2300">
    <property type="match status" value="2"/>
</dbReference>
<evidence type="ECO:0000256" key="2">
    <source>
        <dbReference type="ARBA" id="ARBA00023125"/>
    </source>
</evidence>